<sequence>AWARPGLVRARWPTAPRRGPQARSCPPAPLARALVLCRIQTNHRAHAVPDGLPVAVDG</sequence>
<gene>
    <name evidence="1" type="ORF">Zm00014a_025378</name>
</gene>
<organism evidence="1 2">
    <name type="scientific">Zea mays</name>
    <name type="common">Maize</name>
    <dbReference type="NCBI Taxonomy" id="4577"/>
    <lineage>
        <taxon>Eukaryota</taxon>
        <taxon>Viridiplantae</taxon>
        <taxon>Streptophyta</taxon>
        <taxon>Embryophyta</taxon>
        <taxon>Tracheophyta</taxon>
        <taxon>Spermatophyta</taxon>
        <taxon>Magnoliopsida</taxon>
        <taxon>Liliopsida</taxon>
        <taxon>Poales</taxon>
        <taxon>Poaceae</taxon>
        <taxon>PACMAD clade</taxon>
        <taxon>Panicoideae</taxon>
        <taxon>Andropogonodae</taxon>
        <taxon>Andropogoneae</taxon>
        <taxon>Tripsacinae</taxon>
        <taxon>Zea</taxon>
    </lineage>
</organism>
<evidence type="ECO:0000313" key="2">
    <source>
        <dbReference type="Proteomes" id="UP000251960"/>
    </source>
</evidence>
<dbReference type="Proteomes" id="UP000251960">
    <property type="component" value="Chromosome 2"/>
</dbReference>
<comment type="caution">
    <text evidence="1">The sequence shown here is derived from an EMBL/GenBank/DDBJ whole genome shotgun (WGS) entry which is preliminary data.</text>
</comment>
<name>A0A3L6FU93_MAIZE</name>
<accession>A0A3L6FU93</accession>
<dbReference type="AlphaFoldDB" id="A0A3L6FU93"/>
<evidence type="ECO:0000313" key="1">
    <source>
        <dbReference type="EMBL" id="PWZ38429.1"/>
    </source>
</evidence>
<reference evidence="1 2" key="1">
    <citation type="journal article" date="2018" name="Nat. Genet.">
        <title>Extensive intraspecific gene order and gene structural variations between Mo17 and other maize genomes.</title>
        <authorList>
            <person name="Sun S."/>
            <person name="Zhou Y."/>
            <person name="Chen J."/>
            <person name="Shi J."/>
            <person name="Zhao H."/>
            <person name="Zhao H."/>
            <person name="Song W."/>
            <person name="Zhang M."/>
            <person name="Cui Y."/>
            <person name="Dong X."/>
            <person name="Liu H."/>
            <person name="Ma X."/>
            <person name="Jiao Y."/>
            <person name="Wang B."/>
            <person name="Wei X."/>
            <person name="Stein J.C."/>
            <person name="Glaubitz J.C."/>
            <person name="Lu F."/>
            <person name="Yu G."/>
            <person name="Liang C."/>
            <person name="Fengler K."/>
            <person name="Li B."/>
            <person name="Rafalski A."/>
            <person name="Schnable P.S."/>
            <person name="Ware D.H."/>
            <person name="Buckler E.S."/>
            <person name="Lai J."/>
        </authorList>
    </citation>
    <scope>NUCLEOTIDE SEQUENCE [LARGE SCALE GENOMIC DNA]</scope>
    <source>
        <strain evidence="2">cv. Missouri 17</strain>
        <tissue evidence="1">Seedling</tissue>
    </source>
</reference>
<protein>
    <submittedName>
        <fullName evidence="1">Uncharacterized protein</fullName>
    </submittedName>
</protein>
<feature type="non-terminal residue" evidence="1">
    <location>
        <position position="1"/>
    </location>
</feature>
<proteinExistence type="predicted"/>
<dbReference type="EMBL" id="NCVQ01000003">
    <property type="protein sequence ID" value="PWZ38429.1"/>
    <property type="molecule type" value="Genomic_DNA"/>
</dbReference>